<feature type="domain" description="Phosphoribosyltransferase" evidence="12">
    <location>
        <begin position="49"/>
        <end position="151"/>
    </location>
</feature>
<comment type="catalytic activity">
    <reaction evidence="1 11">
        <text>AMP + diphosphate = 5-phospho-alpha-D-ribose 1-diphosphate + adenine</text>
        <dbReference type="Rhea" id="RHEA:16609"/>
        <dbReference type="ChEBI" id="CHEBI:16708"/>
        <dbReference type="ChEBI" id="CHEBI:33019"/>
        <dbReference type="ChEBI" id="CHEBI:58017"/>
        <dbReference type="ChEBI" id="CHEBI:456215"/>
        <dbReference type="EC" id="2.4.2.7"/>
    </reaction>
</comment>
<dbReference type="PANTHER" id="PTHR32315:SF3">
    <property type="entry name" value="ADENINE PHOSPHORIBOSYLTRANSFERASE"/>
    <property type="match status" value="1"/>
</dbReference>
<keyword evidence="8 11" id="KW-0328">Glycosyltransferase</keyword>
<evidence type="ECO:0000313" key="13">
    <source>
        <dbReference type="EMBL" id="MFD1543117.1"/>
    </source>
</evidence>
<comment type="subcellular location">
    <subcellularLocation>
        <location evidence="3 11">Cytoplasm</location>
    </subcellularLocation>
</comment>
<dbReference type="InterPro" id="IPR000836">
    <property type="entry name" value="PRTase_dom"/>
</dbReference>
<keyword evidence="10 11" id="KW-0660">Purine salvage</keyword>
<evidence type="ECO:0000256" key="1">
    <source>
        <dbReference type="ARBA" id="ARBA00000868"/>
    </source>
</evidence>
<dbReference type="RefSeq" id="WP_219538473.1">
    <property type="nucleotide sequence ID" value="NZ_JAHKRM010000048.1"/>
</dbReference>
<dbReference type="HAMAP" id="MF_00004">
    <property type="entry name" value="Aden_phosphoribosyltr"/>
    <property type="match status" value="1"/>
</dbReference>
<organism evidence="13 14">
    <name type="scientific">Nonomuraea guangzhouensis</name>
    <dbReference type="NCBI Taxonomy" id="1291555"/>
    <lineage>
        <taxon>Bacteria</taxon>
        <taxon>Bacillati</taxon>
        <taxon>Actinomycetota</taxon>
        <taxon>Actinomycetes</taxon>
        <taxon>Streptosporangiales</taxon>
        <taxon>Streptosporangiaceae</taxon>
        <taxon>Nonomuraea</taxon>
    </lineage>
</organism>
<reference evidence="14" key="1">
    <citation type="journal article" date="2019" name="Int. J. Syst. Evol. Microbiol.">
        <title>The Global Catalogue of Microorganisms (GCM) 10K type strain sequencing project: providing services to taxonomists for standard genome sequencing and annotation.</title>
        <authorList>
            <consortium name="The Broad Institute Genomics Platform"/>
            <consortium name="The Broad Institute Genome Sequencing Center for Infectious Disease"/>
            <person name="Wu L."/>
            <person name="Ma J."/>
        </authorList>
    </citation>
    <scope>NUCLEOTIDE SEQUENCE [LARGE SCALE GENOMIC DNA]</scope>
    <source>
        <strain evidence="14">CGMCC 1.15399</strain>
    </source>
</reference>
<comment type="similarity">
    <text evidence="5 11">Belongs to the purine/pyrimidine phosphoribosyltransferase family.</text>
</comment>
<comment type="function">
    <text evidence="2 11">Catalyzes a salvage reaction resulting in the formation of AMP, that is energically less costly than de novo synthesis.</text>
</comment>
<name>A0ABW4GK69_9ACTN</name>
<evidence type="ECO:0000256" key="8">
    <source>
        <dbReference type="ARBA" id="ARBA00022676"/>
    </source>
</evidence>
<keyword evidence="9 11" id="KW-0808">Transferase</keyword>
<accession>A0ABW4GK69</accession>
<evidence type="ECO:0000259" key="12">
    <source>
        <dbReference type="Pfam" id="PF00156"/>
    </source>
</evidence>
<comment type="subunit">
    <text evidence="11">Homodimer.</text>
</comment>
<dbReference type="Pfam" id="PF00156">
    <property type="entry name" value="Pribosyltran"/>
    <property type="match status" value="1"/>
</dbReference>
<keyword evidence="14" id="KW-1185">Reference proteome</keyword>
<dbReference type="InterPro" id="IPR005764">
    <property type="entry name" value="Ade_phspho_trans"/>
</dbReference>
<evidence type="ECO:0000313" key="14">
    <source>
        <dbReference type="Proteomes" id="UP001597097"/>
    </source>
</evidence>
<dbReference type="NCBIfam" id="NF002634">
    <property type="entry name" value="PRK02304.1-3"/>
    <property type="match status" value="1"/>
</dbReference>
<dbReference type="InterPro" id="IPR050054">
    <property type="entry name" value="UPRTase/APRTase"/>
</dbReference>
<evidence type="ECO:0000256" key="4">
    <source>
        <dbReference type="ARBA" id="ARBA00004659"/>
    </source>
</evidence>
<comment type="caution">
    <text evidence="13">The sequence shown here is derived from an EMBL/GenBank/DDBJ whole genome shotgun (WGS) entry which is preliminary data.</text>
</comment>
<dbReference type="GO" id="GO:0003999">
    <property type="term" value="F:adenine phosphoribosyltransferase activity"/>
    <property type="evidence" value="ECO:0007669"/>
    <property type="project" value="UniProtKB-EC"/>
</dbReference>
<protein>
    <recommendedName>
        <fullName evidence="6 11">Adenine phosphoribosyltransferase</fullName>
        <shortName evidence="11">APRT</shortName>
        <ecNumber evidence="6 11">2.4.2.7</ecNumber>
    </recommendedName>
</protein>
<evidence type="ECO:0000256" key="6">
    <source>
        <dbReference type="ARBA" id="ARBA00011893"/>
    </source>
</evidence>
<evidence type="ECO:0000256" key="2">
    <source>
        <dbReference type="ARBA" id="ARBA00003968"/>
    </source>
</evidence>
<dbReference type="Proteomes" id="UP001597097">
    <property type="component" value="Unassembled WGS sequence"/>
</dbReference>
<evidence type="ECO:0000256" key="10">
    <source>
        <dbReference type="ARBA" id="ARBA00022726"/>
    </source>
</evidence>
<sequence length="172" mass="18420">MSDLSSLICDRIRDVPDYPQPGVMFKDITPLLADPAVFTAVVDELAGAYDVDKIVGIEARGFILAAPVAYRAGAGFVPIRKKGKLPSETLEESYDLEYGSATIEVHRDAFTEGDRVLIVDDVLATGGTAEATVELVRRAGAEVVGVAVLMELAFLKGRERLAGVDLRSLVIV</sequence>
<evidence type="ECO:0000256" key="11">
    <source>
        <dbReference type="HAMAP-Rule" id="MF_00004"/>
    </source>
</evidence>
<evidence type="ECO:0000256" key="5">
    <source>
        <dbReference type="ARBA" id="ARBA00008391"/>
    </source>
</evidence>
<dbReference type="NCBIfam" id="TIGR01090">
    <property type="entry name" value="apt"/>
    <property type="match status" value="1"/>
</dbReference>
<dbReference type="NCBIfam" id="NF002636">
    <property type="entry name" value="PRK02304.1-5"/>
    <property type="match status" value="1"/>
</dbReference>
<dbReference type="PANTHER" id="PTHR32315">
    <property type="entry name" value="ADENINE PHOSPHORIBOSYLTRANSFERASE"/>
    <property type="match status" value="1"/>
</dbReference>
<evidence type="ECO:0000256" key="7">
    <source>
        <dbReference type="ARBA" id="ARBA00022490"/>
    </source>
</evidence>
<keyword evidence="7 11" id="KW-0963">Cytoplasm</keyword>
<proteinExistence type="inferred from homology"/>
<dbReference type="EMBL" id="JBHUCM010000038">
    <property type="protein sequence ID" value="MFD1543117.1"/>
    <property type="molecule type" value="Genomic_DNA"/>
</dbReference>
<comment type="pathway">
    <text evidence="4 11">Purine metabolism; AMP biosynthesis via salvage pathway; AMP from adenine: step 1/1.</text>
</comment>
<gene>
    <name evidence="11" type="primary">apt</name>
    <name evidence="13" type="ORF">ACFSJ0_39120</name>
</gene>
<dbReference type="CDD" id="cd06223">
    <property type="entry name" value="PRTases_typeI"/>
    <property type="match status" value="1"/>
</dbReference>
<evidence type="ECO:0000256" key="3">
    <source>
        <dbReference type="ARBA" id="ARBA00004496"/>
    </source>
</evidence>
<dbReference type="EC" id="2.4.2.7" evidence="6 11"/>
<evidence type="ECO:0000256" key="9">
    <source>
        <dbReference type="ARBA" id="ARBA00022679"/>
    </source>
</evidence>